<sequence>MKKFLVAFLICFSMVTTSMDADAAKRFGGGSSFGRPAPTFSQKAPAPSAAPKAPQQQNAAGQQRQQPNAAPAQQAQRPSMMRSVLTGLAAALGISALLSLLGIEGAGLVSLITGILAAVAIFFVLRMVLGMMMRKRVQTSSGYAEPIQYSDVPKDEPQQAARTYEAPAAASGARTGSVMDQFAGGAAQDDGVRDITPDDFDRKAFLETALEQYRKLQKAWDTGNVIEISDFTTTEVFTAITHQLRERGAQAYKSDIKELKNELLGITESDGVYLANIRFTGRIEIDGEVEEFDETWILEKPVEGDEGWLLGGIQQNA</sequence>
<keyword evidence="2" id="KW-1133">Transmembrane helix</keyword>
<dbReference type="Pfam" id="PF04280">
    <property type="entry name" value="Tim44"/>
    <property type="match status" value="1"/>
</dbReference>
<dbReference type="InterPro" id="IPR007379">
    <property type="entry name" value="Tim44-like_dom"/>
</dbReference>
<dbReference type="PATRIC" id="fig|742823.3.peg.697"/>
<feature type="domain" description="Tim44-like" evidence="4">
    <location>
        <begin position="188"/>
        <end position="315"/>
    </location>
</feature>
<proteinExistence type="predicted"/>
<accession>K1JZ15</accession>
<dbReference type="InterPro" id="IPR032710">
    <property type="entry name" value="NTF2-like_dom_sf"/>
</dbReference>
<evidence type="ECO:0000313" key="6">
    <source>
        <dbReference type="Proteomes" id="UP000005835"/>
    </source>
</evidence>
<feature type="signal peptide" evidence="3">
    <location>
        <begin position="1"/>
        <end position="23"/>
    </location>
</feature>
<evidence type="ECO:0000313" key="5">
    <source>
        <dbReference type="EMBL" id="EKB31823.1"/>
    </source>
</evidence>
<dbReference type="eggNOG" id="COG4395">
    <property type="taxonomic scope" value="Bacteria"/>
</dbReference>
<dbReference type="OrthoDB" id="5297955at2"/>
<dbReference type="HOGENOM" id="CLU_052470_0_0_4"/>
<keyword evidence="2" id="KW-0812">Transmembrane</keyword>
<feature type="transmembrane region" description="Helical" evidence="2">
    <location>
        <begin position="80"/>
        <end position="101"/>
    </location>
</feature>
<protein>
    <recommendedName>
        <fullName evidence="4">Tim44-like domain-containing protein</fullName>
    </recommendedName>
</protein>
<gene>
    <name evidence="5" type="ORF">HMPREF9465_00691</name>
</gene>
<keyword evidence="6" id="KW-1185">Reference proteome</keyword>
<dbReference type="PANTHER" id="PTHR41542">
    <property type="entry name" value="BLL5807 PROTEIN"/>
    <property type="match status" value="1"/>
</dbReference>
<comment type="caution">
    <text evidence="5">The sequence shown here is derived from an EMBL/GenBank/DDBJ whole genome shotgun (WGS) entry which is preliminary data.</text>
</comment>
<feature type="compositionally biased region" description="Low complexity" evidence="1">
    <location>
        <begin position="41"/>
        <end position="77"/>
    </location>
</feature>
<evidence type="ECO:0000256" key="1">
    <source>
        <dbReference type="SAM" id="MobiDB-lite"/>
    </source>
</evidence>
<feature type="transmembrane region" description="Helical" evidence="2">
    <location>
        <begin position="108"/>
        <end position="129"/>
    </location>
</feature>
<dbReference type="Gene3D" id="3.10.450.240">
    <property type="match status" value="1"/>
</dbReference>
<evidence type="ECO:0000259" key="4">
    <source>
        <dbReference type="SMART" id="SM00978"/>
    </source>
</evidence>
<dbReference type="EMBL" id="ADMG01000017">
    <property type="protein sequence ID" value="EKB31823.1"/>
    <property type="molecule type" value="Genomic_DNA"/>
</dbReference>
<dbReference type="STRING" id="742823.HMPREF9465_00691"/>
<reference evidence="5 6" key="1">
    <citation type="submission" date="2012-05" db="EMBL/GenBank/DDBJ databases">
        <title>The Genome Sequence of Sutterella wadsworthensis 2_1_59BFAA.</title>
        <authorList>
            <consortium name="The Broad Institute Genome Sequencing Platform"/>
            <person name="Earl A."/>
            <person name="Ward D."/>
            <person name="Feldgarden M."/>
            <person name="Gevers D."/>
            <person name="Daigneault M."/>
            <person name="Strauss J."/>
            <person name="Allen-Vercoe E."/>
            <person name="Walker B."/>
            <person name="Young S.K."/>
            <person name="Zeng Q."/>
            <person name="Gargeya S."/>
            <person name="Fitzgerald M."/>
            <person name="Haas B."/>
            <person name="Abouelleil A."/>
            <person name="Alvarado L."/>
            <person name="Arachchi H.M."/>
            <person name="Berlin A.M."/>
            <person name="Chapman S.B."/>
            <person name="Goldberg J."/>
            <person name="Griggs A."/>
            <person name="Gujja S."/>
            <person name="Hansen M."/>
            <person name="Howarth C."/>
            <person name="Imamovic A."/>
            <person name="Larimer J."/>
            <person name="McCowen C."/>
            <person name="Montmayeur A."/>
            <person name="Murphy C."/>
            <person name="Neiman D."/>
            <person name="Pearson M."/>
            <person name="Priest M."/>
            <person name="Roberts A."/>
            <person name="Saif S."/>
            <person name="Shea T."/>
            <person name="Sisk P."/>
            <person name="Sykes S."/>
            <person name="Wortman J."/>
            <person name="Nusbaum C."/>
            <person name="Birren B."/>
        </authorList>
    </citation>
    <scope>NUCLEOTIDE SEQUENCE [LARGE SCALE GENOMIC DNA]</scope>
    <source>
        <strain evidence="5 6">2_1_59BFAA</strain>
    </source>
</reference>
<dbReference type="Proteomes" id="UP000005835">
    <property type="component" value="Unassembled WGS sequence"/>
</dbReference>
<keyword evidence="2" id="KW-0472">Membrane</keyword>
<dbReference type="RefSeq" id="WP_005434173.1">
    <property type="nucleotide sequence ID" value="NZ_JH815514.1"/>
</dbReference>
<feature type="chain" id="PRO_5003846645" description="Tim44-like domain-containing protein" evidence="3">
    <location>
        <begin position="24"/>
        <end position="317"/>
    </location>
</feature>
<feature type="region of interest" description="Disordered" evidence="1">
    <location>
        <begin position="36"/>
        <end position="77"/>
    </location>
</feature>
<name>K1JZ15_9BURK</name>
<dbReference type="SUPFAM" id="SSF54427">
    <property type="entry name" value="NTF2-like"/>
    <property type="match status" value="1"/>
</dbReference>
<dbReference type="PANTHER" id="PTHR41542:SF1">
    <property type="entry name" value="BLL5807 PROTEIN"/>
    <property type="match status" value="1"/>
</dbReference>
<organism evidence="5 6">
    <name type="scientific">Sutterella wadsworthensis 2_1_59BFAA</name>
    <dbReference type="NCBI Taxonomy" id="742823"/>
    <lineage>
        <taxon>Bacteria</taxon>
        <taxon>Pseudomonadati</taxon>
        <taxon>Pseudomonadota</taxon>
        <taxon>Betaproteobacteria</taxon>
        <taxon>Burkholderiales</taxon>
        <taxon>Sutterellaceae</taxon>
        <taxon>Sutterella</taxon>
    </lineage>
</organism>
<dbReference type="SMART" id="SM00978">
    <property type="entry name" value="Tim44"/>
    <property type="match status" value="1"/>
</dbReference>
<evidence type="ECO:0000256" key="3">
    <source>
        <dbReference type="SAM" id="SignalP"/>
    </source>
</evidence>
<feature type="region of interest" description="Disordered" evidence="1">
    <location>
        <begin position="147"/>
        <end position="172"/>
    </location>
</feature>
<keyword evidence="3" id="KW-0732">Signal</keyword>
<evidence type="ECO:0000256" key="2">
    <source>
        <dbReference type="SAM" id="Phobius"/>
    </source>
</evidence>
<dbReference type="AlphaFoldDB" id="K1JZ15"/>